<reference evidence="1 2" key="1">
    <citation type="journal article" date="2016" name="Nat. Commun.">
        <title>Thousands of microbial genomes shed light on interconnected biogeochemical processes in an aquifer system.</title>
        <authorList>
            <person name="Anantharaman K."/>
            <person name="Brown C.T."/>
            <person name="Hug L.A."/>
            <person name="Sharon I."/>
            <person name="Castelle C.J."/>
            <person name="Probst A.J."/>
            <person name="Thomas B.C."/>
            <person name="Singh A."/>
            <person name="Wilkins M.J."/>
            <person name="Karaoz U."/>
            <person name="Brodie E.L."/>
            <person name="Williams K.H."/>
            <person name="Hubbard S.S."/>
            <person name="Banfield J.F."/>
        </authorList>
    </citation>
    <scope>NUCLEOTIDE SEQUENCE [LARGE SCALE GENOMIC DNA]</scope>
</reference>
<sequence length="507" mass="58176">MPKSYQETKKNYSLSANLSNSWISRYYPKLNFKFKGVAIETVQAFSQHYFLSCLFDLENQSGLVMDVWANYPLIVNRGTNRFKKILEILFRTYDLVKDTMHARKQVQVSKIFPLIILGSGRHIEELFGLITFLHRKYDILVVGKLNEHFKKQLSKSSIDYFDFQSGLSFLDRFSRLKYLAYFVSRGQRSTPRVYPFGSHYWKKRLWFLRLVQFPEIVSLLSLANKLLSLSSARLLLTTTSNDLTGSAFCLMAHKLGIPSAEIQHGIWLWETDAQFYRSDYELMWSKQQAEIVKNMRQVKIEVGSPFLKKYAVGKNDFAIQKKKTIGILVLLAPPFGTEAIFRSIENGTVTRDLINGLSKLPNRFLITVRAHPSYNKGGDFKAIDLPSNFGFSTHPLADDIKNNDIVLTGATTAGFQAMLYKKPLFFFHNSWLQEVDGNFMTKSGAAVNVPIKSLPKIDRVILKFIGNPRALAKQRSIQDKVVKNCCDAFGKDSYQKIFDFIEHVIHS</sequence>
<dbReference type="Proteomes" id="UP000178577">
    <property type="component" value="Unassembled WGS sequence"/>
</dbReference>
<dbReference type="EMBL" id="MFAY01000061">
    <property type="protein sequence ID" value="OGD87317.1"/>
    <property type="molecule type" value="Genomic_DNA"/>
</dbReference>
<evidence type="ECO:0008006" key="3">
    <source>
        <dbReference type="Google" id="ProtNLM"/>
    </source>
</evidence>
<protein>
    <recommendedName>
        <fullName evidence="3">UDP-N-acetylglucosamine 2-epimerase domain-containing protein</fullName>
    </recommendedName>
</protein>
<comment type="caution">
    <text evidence="1">The sequence shown here is derived from an EMBL/GenBank/DDBJ whole genome shotgun (WGS) entry which is preliminary data.</text>
</comment>
<dbReference type="AlphaFoldDB" id="A0A1F5G650"/>
<proteinExistence type="predicted"/>
<accession>A0A1F5G650</accession>
<gene>
    <name evidence="1" type="ORF">A2693_03230</name>
</gene>
<name>A0A1F5G650_9BACT</name>
<evidence type="ECO:0000313" key="2">
    <source>
        <dbReference type="Proteomes" id="UP000178577"/>
    </source>
</evidence>
<evidence type="ECO:0000313" key="1">
    <source>
        <dbReference type="EMBL" id="OGD87317.1"/>
    </source>
</evidence>
<organism evidence="1 2">
    <name type="scientific">Candidatus Curtissbacteria bacterium RIFCSPHIGHO2_01_FULL_40_12</name>
    <dbReference type="NCBI Taxonomy" id="1797710"/>
    <lineage>
        <taxon>Bacteria</taxon>
        <taxon>Candidatus Curtissiibacteriota</taxon>
    </lineage>
</organism>